<dbReference type="Pfam" id="PF19300">
    <property type="entry name" value="BPD_transp_1_N"/>
    <property type="match status" value="1"/>
</dbReference>
<keyword evidence="2 7" id="KW-0813">Transport</keyword>
<evidence type="ECO:0000256" key="4">
    <source>
        <dbReference type="ARBA" id="ARBA00022692"/>
    </source>
</evidence>
<reference evidence="9 10" key="1">
    <citation type="journal article" date="2019" name="Nat. Microbiol.">
        <title>Mediterranean grassland soil C-N compound turnover is dependent on rainfall and depth, and is mediated by genomically divergent microorganisms.</title>
        <authorList>
            <person name="Diamond S."/>
            <person name="Andeer P.F."/>
            <person name="Li Z."/>
            <person name="Crits-Christoph A."/>
            <person name="Burstein D."/>
            <person name="Anantharaman K."/>
            <person name="Lane K.R."/>
            <person name="Thomas B.C."/>
            <person name="Pan C."/>
            <person name="Northen T.R."/>
            <person name="Banfield J.F."/>
        </authorList>
    </citation>
    <scope>NUCLEOTIDE SEQUENCE [LARGE SCALE GENOMIC DNA]</scope>
    <source>
        <strain evidence="9">NP_3</strain>
    </source>
</reference>
<feature type="transmembrane region" description="Helical" evidence="7">
    <location>
        <begin position="12"/>
        <end position="31"/>
    </location>
</feature>
<comment type="similarity">
    <text evidence="7">Belongs to the binding-protein-dependent transport system permease family.</text>
</comment>
<comment type="caution">
    <text evidence="9">The sequence shown here is derived from an EMBL/GenBank/DDBJ whole genome shotgun (WGS) entry which is preliminary data.</text>
</comment>
<evidence type="ECO:0000256" key="1">
    <source>
        <dbReference type="ARBA" id="ARBA00004651"/>
    </source>
</evidence>
<dbReference type="GO" id="GO:0055085">
    <property type="term" value="P:transmembrane transport"/>
    <property type="evidence" value="ECO:0007669"/>
    <property type="project" value="InterPro"/>
</dbReference>
<evidence type="ECO:0000256" key="3">
    <source>
        <dbReference type="ARBA" id="ARBA00022475"/>
    </source>
</evidence>
<keyword evidence="5 7" id="KW-1133">Transmembrane helix</keyword>
<protein>
    <submittedName>
        <fullName evidence="9">ABC transporter permease</fullName>
    </submittedName>
</protein>
<dbReference type="Gene3D" id="1.10.3720.10">
    <property type="entry name" value="MetI-like"/>
    <property type="match status" value="1"/>
</dbReference>
<dbReference type="SUPFAM" id="SSF161098">
    <property type="entry name" value="MetI-like"/>
    <property type="match status" value="1"/>
</dbReference>
<feature type="transmembrane region" description="Helical" evidence="7">
    <location>
        <begin position="172"/>
        <end position="191"/>
    </location>
</feature>
<dbReference type="InterPro" id="IPR035906">
    <property type="entry name" value="MetI-like_sf"/>
</dbReference>
<evidence type="ECO:0000256" key="2">
    <source>
        <dbReference type="ARBA" id="ARBA00022448"/>
    </source>
</evidence>
<evidence type="ECO:0000313" key="10">
    <source>
        <dbReference type="Proteomes" id="UP000318509"/>
    </source>
</evidence>
<feature type="transmembrane region" description="Helical" evidence="7">
    <location>
        <begin position="96"/>
        <end position="118"/>
    </location>
</feature>
<name>A0A537K384_9BACT</name>
<dbReference type="Pfam" id="PF00528">
    <property type="entry name" value="BPD_transp_1"/>
    <property type="match status" value="1"/>
</dbReference>
<dbReference type="CDD" id="cd06261">
    <property type="entry name" value="TM_PBP2"/>
    <property type="match status" value="1"/>
</dbReference>
<dbReference type="Proteomes" id="UP000318509">
    <property type="component" value="Unassembled WGS sequence"/>
</dbReference>
<evidence type="ECO:0000256" key="7">
    <source>
        <dbReference type="RuleBase" id="RU363032"/>
    </source>
</evidence>
<evidence type="ECO:0000256" key="6">
    <source>
        <dbReference type="ARBA" id="ARBA00023136"/>
    </source>
</evidence>
<dbReference type="InterPro" id="IPR000515">
    <property type="entry name" value="MetI-like"/>
</dbReference>
<comment type="subcellular location">
    <subcellularLocation>
        <location evidence="1 7">Cell membrane</location>
        <topology evidence="1 7">Multi-pass membrane protein</topology>
    </subcellularLocation>
</comment>
<keyword evidence="6 7" id="KW-0472">Membrane</keyword>
<sequence length="309" mass="32561">MGRFMAGRLLQAGVVLWGVSTIVFVIVRLSGDPVALMVPQGTPADVIAQMRHTLGLDLPLHVQYVRFLAGLARGDLGTSYVQDAPALPLVLQRLPYTIELTAAAFGLALAGGLPLGVAAGTRRGGAFDRLALPLILIGQAMPSFWTGLLLILIVSVRWHLLPSSGSGTPQTLILPSITLAWLSLATIARMSRSAVLEEARRDYVRTAHAKGVSPRRVIVAHVLRNAAIPILTIAALDVANLLGGAVITETIFAWPGIGRLAVEAIQARDYTVVQAVVIVGTAVFVLTNLATDVCYGLLDPRIALAGAPS</sequence>
<evidence type="ECO:0000256" key="5">
    <source>
        <dbReference type="ARBA" id="ARBA00022989"/>
    </source>
</evidence>
<dbReference type="PROSITE" id="PS50928">
    <property type="entry name" value="ABC_TM1"/>
    <property type="match status" value="1"/>
</dbReference>
<dbReference type="EMBL" id="VBAK01000114">
    <property type="protein sequence ID" value="TMI90220.1"/>
    <property type="molecule type" value="Genomic_DNA"/>
</dbReference>
<dbReference type="PANTHER" id="PTHR43163">
    <property type="entry name" value="DIPEPTIDE TRANSPORT SYSTEM PERMEASE PROTEIN DPPB-RELATED"/>
    <property type="match status" value="1"/>
</dbReference>
<dbReference type="InterPro" id="IPR045621">
    <property type="entry name" value="BPD_transp_1_N"/>
</dbReference>
<dbReference type="PANTHER" id="PTHR43163:SF6">
    <property type="entry name" value="DIPEPTIDE TRANSPORT SYSTEM PERMEASE PROTEIN DPPB-RELATED"/>
    <property type="match status" value="1"/>
</dbReference>
<evidence type="ECO:0000259" key="8">
    <source>
        <dbReference type="PROSITE" id="PS50928"/>
    </source>
</evidence>
<evidence type="ECO:0000313" key="9">
    <source>
        <dbReference type="EMBL" id="TMI90220.1"/>
    </source>
</evidence>
<proteinExistence type="inferred from homology"/>
<gene>
    <name evidence="9" type="ORF">E6H00_07275</name>
</gene>
<dbReference type="GO" id="GO:0005886">
    <property type="term" value="C:plasma membrane"/>
    <property type="evidence" value="ECO:0007669"/>
    <property type="project" value="UniProtKB-SubCell"/>
</dbReference>
<dbReference type="AlphaFoldDB" id="A0A537K384"/>
<feature type="domain" description="ABC transmembrane type-1" evidence="8">
    <location>
        <begin position="94"/>
        <end position="291"/>
    </location>
</feature>
<keyword evidence="3" id="KW-1003">Cell membrane</keyword>
<keyword evidence="4 7" id="KW-0812">Transmembrane</keyword>
<feature type="transmembrane region" description="Helical" evidence="7">
    <location>
        <begin position="130"/>
        <end position="160"/>
    </location>
</feature>
<accession>A0A537K384</accession>
<organism evidence="9 10">
    <name type="scientific">Candidatus Segetimicrobium genomatis</name>
    <dbReference type="NCBI Taxonomy" id="2569760"/>
    <lineage>
        <taxon>Bacteria</taxon>
        <taxon>Bacillati</taxon>
        <taxon>Candidatus Sysuimicrobiota</taxon>
        <taxon>Candidatus Sysuimicrobiia</taxon>
        <taxon>Candidatus Sysuimicrobiales</taxon>
        <taxon>Candidatus Segetimicrobiaceae</taxon>
        <taxon>Candidatus Segetimicrobium</taxon>
    </lineage>
</organism>